<dbReference type="SUPFAM" id="SSF46785">
    <property type="entry name" value="Winged helix' DNA-binding domain"/>
    <property type="match status" value="1"/>
</dbReference>
<organism evidence="1 2">
    <name type="scientific">Gordonia phage VanLee</name>
    <dbReference type="NCBI Taxonomy" id="2845816"/>
    <lineage>
        <taxon>Viruses</taxon>
        <taxon>Duplodnaviria</taxon>
        <taxon>Heunggongvirae</taxon>
        <taxon>Uroviricota</taxon>
        <taxon>Caudoviricetes</taxon>
        <taxon>Kruegerviridae</taxon>
        <taxon>Vanleevirus</taxon>
        <taxon>Vanleevirus vanlee</taxon>
    </lineage>
</organism>
<dbReference type="KEGG" id="vg:80020456"/>
<dbReference type="RefSeq" id="YP_010755785.1">
    <property type="nucleotide sequence ID" value="NC_073474.1"/>
</dbReference>
<name>A0A8F2IF68_9CAUD</name>
<dbReference type="Proteomes" id="UP000683422">
    <property type="component" value="Segment"/>
</dbReference>
<evidence type="ECO:0000313" key="2">
    <source>
        <dbReference type="Proteomes" id="UP000683422"/>
    </source>
</evidence>
<dbReference type="InterPro" id="IPR036388">
    <property type="entry name" value="WH-like_DNA-bd_sf"/>
</dbReference>
<gene>
    <name evidence="1" type="primary">44</name>
    <name evidence="1" type="ORF">SEA_VANLEE_44</name>
</gene>
<dbReference type="InterPro" id="IPR036390">
    <property type="entry name" value="WH_DNA-bd_sf"/>
</dbReference>
<accession>A0A8F2IF68</accession>
<dbReference type="GeneID" id="80020456"/>
<sequence>MVVSNVVSPPQPIDGHTLIPNTVLHDASLSPKARMIYAYFASAAVDDTNELQIDLATRMGMSHGALEGGIEELVRAGYLTKERHPRGRGFKSWTYTLVGAQ</sequence>
<dbReference type="EMBL" id="MZ028627">
    <property type="protein sequence ID" value="QWS68161.1"/>
    <property type="molecule type" value="Genomic_DNA"/>
</dbReference>
<evidence type="ECO:0000313" key="1">
    <source>
        <dbReference type="EMBL" id="QWS68161.1"/>
    </source>
</evidence>
<keyword evidence="2" id="KW-1185">Reference proteome</keyword>
<dbReference type="Gene3D" id="1.10.10.10">
    <property type="entry name" value="Winged helix-like DNA-binding domain superfamily/Winged helix DNA-binding domain"/>
    <property type="match status" value="1"/>
</dbReference>
<reference evidence="1" key="1">
    <citation type="submission" date="2021-04" db="EMBL/GenBank/DDBJ databases">
        <authorList>
            <person name="Barnhill K.B."/>
            <person name="Biggs A.M."/>
            <person name="Bland J."/>
            <person name="Choudhary H.M."/>
            <person name="Crogan R.E."/>
            <person name="Finocchiaro A.B."/>
            <person name="Franco V."/>
            <person name="Fuller T.A."/>
            <person name="Hanwacker C.G."/>
            <person name="Howard Z.E."/>
            <person name="Iqbal M."/>
            <person name="Mathew A.M."/>
            <person name="Miller S."/>
            <person name="Padhye S."/>
            <person name="Rainey E."/>
            <person name="Rodriguez A."/>
            <person name="Stewart E."/>
            <person name="Otero L.A."/>
            <person name="Chase M.A."/>
            <person name="Pollenz R.S."/>
            <person name="Garlena R.A."/>
            <person name="Russell D.A."/>
            <person name="Jacobs-Sera D."/>
            <person name="Hatfull G.F."/>
        </authorList>
    </citation>
    <scope>NUCLEOTIDE SEQUENCE</scope>
</reference>
<proteinExistence type="predicted"/>
<protein>
    <submittedName>
        <fullName evidence="1">RepA-like replication initiator</fullName>
    </submittedName>
</protein>